<dbReference type="EMBL" id="GGEC01043035">
    <property type="protein sequence ID" value="MBX23519.1"/>
    <property type="molecule type" value="Transcribed_RNA"/>
</dbReference>
<evidence type="ECO:0000256" key="1">
    <source>
        <dbReference type="ARBA" id="ARBA00001947"/>
    </source>
</evidence>
<dbReference type="FunFam" id="3.30.830.10:FF:000030">
    <property type="entry name" value="Insulin-degrading enzyme"/>
    <property type="match status" value="1"/>
</dbReference>
<dbReference type="InterPro" id="IPR054734">
    <property type="entry name" value="PqqF-like_C_4"/>
</dbReference>
<reference evidence="4" key="1">
    <citation type="submission" date="2018-02" db="EMBL/GenBank/DDBJ databases">
        <title>Rhizophora mucronata_Transcriptome.</title>
        <authorList>
            <person name="Meera S.P."/>
            <person name="Sreeshan A."/>
            <person name="Augustine A."/>
        </authorList>
    </citation>
    <scope>NUCLEOTIDE SEQUENCE</scope>
    <source>
        <tissue evidence="4">Leaf</tissue>
    </source>
</reference>
<evidence type="ECO:0000256" key="2">
    <source>
        <dbReference type="ARBA" id="ARBA00022723"/>
    </source>
</evidence>
<dbReference type="SUPFAM" id="SSF63411">
    <property type="entry name" value="LuxS/MPP-like metallohydrolase"/>
    <property type="match status" value="1"/>
</dbReference>
<dbReference type="AlphaFoldDB" id="A0A2P2LZZ9"/>
<evidence type="ECO:0000259" key="3">
    <source>
        <dbReference type="Pfam" id="PF22456"/>
    </source>
</evidence>
<dbReference type="GO" id="GO:0046872">
    <property type="term" value="F:metal ion binding"/>
    <property type="evidence" value="ECO:0007669"/>
    <property type="project" value="UniProtKB-KW"/>
</dbReference>
<feature type="domain" description="Coenzyme PQQ synthesis protein F-like C-terminal lobe" evidence="3">
    <location>
        <begin position="24"/>
        <end position="123"/>
    </location>
</feature>
<dbReference type="GO" id="GO:0005829">
    <property type="term" value="C:cytosol"/>
    <property type="evidence" value="ECO:0007669"/>
    <property type="project" value="TreeGrafter"/>
</dbReference>
<dbReference type="Gene3D" id="3.30.830.10">
    <property type="entry name" value="Metalloenzyme, LuxS/M16 peptidase-like"/>
    <property type="match status" value="1"/>
</dbReference>
<dbReference type="Pfam" id="PF22456">
    <property type="entry name" value="PqqF-like_C_4"/>
    <property type="match status" value="1"/>
</dbReference>
<protein>
    <submittedName>
        <fullName evidence="4">Insulin-degrading enzyme-related family protein</fullName>
    </submittedName>
</protein>
<dbReference type="InterPro" id="IPR011249">
    <property type="entry name" value="Metalloenz_LuxS/M16"/>
</dbReference>
<accession>A0A2P2LZZ9</accession>
<keyword evidence="2" id="KW-0479">Metal-binding</keyword>
<sequence length="210" mass="24868">MQLYFQIEPGVGLESIKMKTLIDLFDEIIEEPLFNQLRTKEQLGYVVQCSPKVTYRVYGFCFCVQSSKYNPIYLQGRLENFINGLGELLEALDDMSFENYRSGLMAQLLEKDPSLKHETNRLWNQIIDKRYIFDFSKKKAEELKSIHKEDVINWYKVYLQQQSPKCRRLCVRVWGCNTDSKETEKRRDSEQFIEDLTSFKASAKYYPSLC</sequence>
<organism evidence="4">
    <name type="scientific">Rhizophora mucronata</name>
    <name type="common">Asiatic mangrove</name>
    <dbReference type="NCBI Taxonomy" id="61149"/>
    <lineage>
        <taxon>Eukaryota</taxon>
        <taxon>Viridiplantae</taxon>
        <taxon>Streptophyta</taxon>
        <taxon>Embryophyta</taxon>
        <taxon>Tracheophyta</taxon>
        <taxon>Spermatophyta</taxon>
        <taxon>Magnoliopsida</taxon>
        <taxon>eudicotyledons</taxon>
        <taxon>Gunneridae</taxon>
        <taxon>Pentapetalae</taxon>
        <taxon>rosids</taxon>
        <taxon>fabids</taxon>
        <taxon>Malpighiales</taxon>
        <taxon>Rhizophoraceae</taxon>
        <taxon>Rhizophora</taxon>
    </lineage>
</organism>
<dbReference type="PANTHER" id="PTHR43690:SF18">
    <property type="entry name" value="INSULIN-DEGRADING ENZYME-RELATED"/>
    <property type="match status" value="1"/>
</dbReference>
<dbReference type="InterPro" id="IPR050626">
    <property type="entry name" value="Peptidase_M16"/>
</dbReference>
<name>A0A2P2LZZ9_RHIMU</name>
<dbReference type="PANTHER" id="PTHR43690">
    <property type="entry name" value="NARDILYSIN"/>
    <property type="match status" value="1"/>
</dbReference>
<comment type="cofactor">
    <cofactor evidence="1">
        <name>Zn(2+)</name>
        <dbReference type="ChEBI" id="CHEBI:29105"/>
    </cofactor>
</comment>
<proteinExistence type="predicted"/>
<evidence type="ECO:0000313" key="4">
    <source>
        <dbReference type="EMBL" id="MBX23519.1"/>
    </source>
</evidence>